<evidence type="ECO:0000313" key="1">
    <source>
        <dbReference type="EMBL" id="RID85896.1"/>
    </source>
</evidence>
<comment type="caution">
    <text evidence="1">The sequence shown here is derived from an EMBL/GenBank/DDBJ whole genome shotgun (WGS) entry which is preliminary data.</text>
</comment>
<sequence length="111" mass="12716">MIFSFILTIISGCSEDNSNKSSADWAFSFVVWDSYIYRVCDDFVNEINEEIGEVTKYSDMEGTYTGNFSNEYEKGTKYYSIKGISVEEAIAIREEDGKFRKAIRDGKHGEK</sequence>
<name>A0A398BE88_9BACI</name>
<protein>
    <submittedName>
        <fullName evidence="1">Uncharacterized protein</fullName>
    </submittedName>
</protein>
<dbReference type="OrthoDB" id="2357153at2"/>
<reference evidence="1 2" key="1">
    <citation type="submission" date="2018-08" db="EMBL/GenBank/DDBJ databases">
        <title>Bacillus jemisoniae sp. nov., Bacillus chryseoplanitiae sp. nov., Bacillus resnikiae sp. nov., and Bacillus frankliniae sp. nov., isolated from Viking spacecraft and associated surfaces.</title>
        <authorList>
            <person name="Seuylemezian A."/>
            <person name="Vaishampayan P."/>
        </authorList>
    </citation>
    <scope>NUCLEOTIDE SEQUENCE [LARGE SCALE GENOMIC DNA]</scope>
    <source>
        <strain evidence="1 2">JJ-247</strain>
    </source>
</reference>
<dbReference type="Proteomes" id="UP000265816">
    <property type="component" value="Unassembled WGS sequence"/>
</dbReference>
<dbReference type="AlphaFoldDB" id="A0A398BE88"/>
<dbReference type="EMBL" id="QWVT01000015">
    <property type="protein sequence ID" value="RID85896.1"/>
    <property type="molecule type" value="Genomic_DNA"/>
</dbReference>
<proteinExistence type="predicted"/>
<accession>A0A398BE88</accession>
<gene>
    <name evidence="1" type="ORF">D1970_09065</name>
</gene>
<keyword evidence="2" id="KW-1185">Reference proteome</keyword>
<evidence type="ECO:0000313" key="2">
    <source>
        <dbReference type="Proteomes" id="UP000265816"/>
    </source>
</evidence>
<organism evidence="1 2">
    <name type="scientific">Mesobacillus zeae</name>
    <dbReference type="NCBI Taxonomy" id="1917180"/>
    <lineage>
        <taxon>Bacteria</taxon>
        <taxon>Bacillati</taxon>
        <taxon>Bacillota</taxon>
        <taxon>Bacilli</taxon>
        <taxon>Bacillales</taxon>
        <taxon>Bacillaceae</taxon>
        <taxon>Mesobacillus</taxon>
    </lineage>
</organism>